<dbReference type="GO" id="GO:0008270">
    <property type="term" value="F:zinc ion binding"/>
    <property type="evidence" value="ECO:0007669"/>
    <property type="project" value="InterPro"/>
</dbReference>
<dbReference type="InterPro" id="IPR002711">
    <property type="entry name" value="HNH"/>
</dbReference>
<gene>
    <name evidence="2" type="ORF">N44_02188</name>
</gene>
<dbReference type="CDD" id="cd00085">
    <property type="entry name" value="HNHc"/>
    <property type="match status" value="1"/>
</dbReference>
<protein>
    <recommendedName>
        <fullName evidence="1">HNH nuclease domain-containing protein</fullName>
    </recommendedName>
</protein>
<dbReference type="PANTHER" id="PTHR33877">
    <property type="entry name" value="SLL1193 PROTEIN"/>
    <property type="match status" value="1"/>
</dbReference>
<dbReference type="AlphaFoldDB" id="A0A0A1VW60"/>
<evidence type="ECO:0000313" key="3">
    <source>
        <dbReference type="Proteomes" id="UP000030321"/>
    </source>
</evidence>
<name>A0A0A1VW60_MICAE</name>
<reference evidence="3" key="1">
    <citation type="journal article" date="2015" name="Genome">
        <title>Whole Genome Sequence of the Non-Microcystin-Producing Microcystis aeruginosa Strain NIES-44.</title>
        <authorList>
            <person name="Okano K."/>
            <person name="Miyata N."/>
            <person name="Ozaki Y."/>
        </authorList>
    </citation>
    <scope>NUCLEOTIDE SEQUENCE [LARGE SCALE GENOMIC DNA]</scope>
    <source>
        <strain evidence="3">NIES-44</strain>
    </source>
</reference>
<dbReference type="Gene3D" id="1.10.30.50">
    <property type="match status" value="1"/>
</dbReference>
<dbReference type="InterPro" id="IPR003615">
    <property type="entry name" value="HNH_nuc"/>
</dbReference>
<dbReference type="PANTHER" id="PTHR33877:SF1">
    <property type="entry name" value="TYPE IV METHYL-DIRECTED RESTRICTION ENZYME ECOKMCRA"/>
    <property type="match status" value="1"/>
</dbReference>
<dbReference type="GO" id="GO:0004519">
    <property type="term" value="F:endonuclease activity"/>
    <property type="evidence" value="ECO:0007669"/>
    <property type="project" value="InterPro"/>
</dbReference>
<organism evidence="2 3">
    <name type="scientific">Microcystis aeruginosa NIES-44</name>
    <dbReference type="NCBI Taxonomy" id="449439"/>
    <lineage>
        <taxon>Bacteria</taxon>
        <taxon>Bacillati</taxon>
        <taxon>Cyanobacteriota</taxon>
        <taxon>Cyanophyceae</taxon>
        <taxon>Oscillatoriophycideae</taxon>
        <taxon>Chroococcales</taxon>
        <taxon>Microcystaceae</taxon>
        <taxon>Microcystis</taxon>
    </lineage>
</organism>
<comment type="caution">
    <text evidence="2">The sequence shown here is derived from an EMBL/GenBank/DDBJ whole genome shotgun (WGS) entry which is preliminary data.</text>
</comment>
<dbReference type="EMBL" id="BBPA01000039">
    <property type="protein sequence ID" value="GAL93501.1"/>
    <property type="molecule type" value="Genomic_DNA"/>
</dbReference>
<dbReference type="SMART" id="SM00507">
    <property type="entry name" value="HNHc"/>
    <property type="match status" value="1"/>
</dbReference>
<evidence type="ECO:0000259" key="1">
    <source>
        <dbReference type="SMART" id="SM00507"/>
    </source>
</evidence>
<dbReference type="RefSeq" id="WP_045359288.1">
    <property type="nucleotide sequence ID" value="NZ_BBPA01000039.1"/>
</dbReference>
<feature type="domain" description="HNH nuclease" evidence="1">
    <location>
        <begin position="9"/>
        <end position="64"/>
    </location>
</feature>
<sequence>MNPSPIPDYIKDKIRQQANNRCGYCLSLQKYVLGLLEIEHIIPKAKGGSDDEHNLWLACRLCNGYKGRQTEAKDPETEQIVPLFNPRKQIWSEHFQWSQEGTQILGKTPCGRATVMALKLNNLIATTVRQQWILAGWHPPKI</sequence>
<dbReference type="Proteomes" id="UP000030321">
    <property type="component" value="Unassembled WGS sequence"/>
</dbReference>
<dbReference type="InterPro" id="IPR052892">
    <property type="entry name" value="NA-targeting_endonuclease"/>
</dbReference>
<accession>A0A0A1VW60</accession>
<dbReference type="Pfam" id="PF01844">
    <property type="entry name" value="HNH"/>
    <property type="match status" value="1"/>
</dbReference>
<proteinExistence type="predicted"/>
<evidence type="ECO:0000313" key="2">
    <source>
        <dbReference type="EMBL" id="GAL93501.1"/>
    </source>
</evidence>
<dbReference type="GO" id="GO:0003676">
    <property type="term" value="F:nucleic acid binding"/>
    <property type="evidence" value="ECO:0007669"/>
    <property type="project" value="InterPro"/>
</dbReference>